<gene>
    <name evidence="8" type="ORF">CXZ10_12895</name>
</gene>
<dbReference type="PANTHER" id="PTHR43124">
    <property type="entry name" value="PURINE EFFLUX PUMP PBUE"/>
    <property type="match status" value="1"/>
</dbReference>
<dbReference type="InterPro" id="IPR050189">
    <property type="entry name" value="MFS_Efflux_Transporters"/>
</dbReference>
<reference evidence="8 9" key="1">
    <citation type="submission" date="2017-12" db="EMBL/GenBank/DDBJ databases">
        <title>Anaerobic carbon monoxide metabolism by Pleomorphomonas carboxyditropha sp. nov., a new mesophilic hydrogenogenic carboxidotroph.</title>
        <authorList>
            <person name="Esquivel-Elizondo S."/>
            <person name="Krajmalnik-Brown R."/>
        </authorList>
    </citation>
    <scope>NUCLEOTIDE SEQUENCE [LARGE SCALE GENOMIC DNA]</scope>
    <source>
        <strain evidence="8 9">R5-392</strain>
    </source>
</reference>
<comment type="subcellular location">
    <subcellularLocation>
        <location evidence="1">Cell membrane</location>
        <topology evidence="1">Multi-pass membrane protein</topology>
    </subcellularLocation>
</comment>
<feature type="transmembrane region" description="Helical" evidence="6">
    <location>
        <begin position="44"/>
        <end position="67"/>
    </location>
</feature>
<dbReference type="InterPro" id="IPR011701">
    <property type="entry name" value="MFS"/>
</dbReference>
<dbReference type="PANTHER" id="PTHR43124:SF3">
    <property type="entry name" value="CHLORAMPHENICOL EFFLUX PUMP RV0191"/>
    <property type="match status" value="1"/>
</dbReference>
<feature type="transmembrane region" description="Helical" evidence="6">
    <location>
        <begin position="363"/>
        <end position="385"/>
    </location>
</feature>
<dbReference type="GO" id="GO:0022857">
    <property type="term" value="F:transmembrane transporter activity"/>
    <property type="evidence" value="ECO:0007669"/>
    <property type="project" value="InterPro"/>
</dbReference>
<dbReference type="PROSITE" id="PS50850">
    <property type="entry name" value="MFS"/>
    <property type="match status" value="1"/>
</dbReference>
<dbReference type="Proteomes" id="UP000233491">
    <property type="component" value="Unassembled WGS sequence"/>
</dbReference>
<evidence type="ECO:0000256" key="5">
    <source>
        <dbReference type="ARBA" id="ARBA00023136"/>
    </source>
</evidence>
<dbReference type="SUPFAM" id="SSF103473">
    <property type="entry name" value="MFS general substrate transporter"/>
    <property type="match status" value="1"/>
</dbReference>
<feature type="transmembrane region" description="Helical" evidence="6">
    <location>
        <begin position="330"/>
        <end position="351"/>
    </location>
</feature>
<sequence length="411" mass="41032">MMTKRWPTIFLLWLAGVLAAAQLGKMAALMPAIRADLDLTLAGAGLMVSLIEAGGASLGAIAGILAARFSARAVLATGTVLVAAAGLAAAAAPDATLLYLARLVESIGYLMVVIAAPSLIAMAAGRDSAAALALWSTFVPVGIAGGTILSGLAASLIDWRLILVFWALAVLVTLPRTFRLPAMAEHRQTGFAVPPPAIWALALGFGFYTTLEVGVLGMLPAYLSEAWGFSIASAGVVTGVTSAATIAGSFAAARLIGTGEGASRPLVLVAVGLALPAALFFAGFPNGELATRLSGTIVAAAVIAANAVSGLVAAIAFARLPVLLRRSGAALSLVTASNGVFAQFGAAGSLIGPPLVGYVASRWGWSVVAPVVAGLSLISLAGFALGERLAHAAGDGVSRSDARAGSGSRGR</sequence>
<evidence type="ECO:0000256" key="2">
    <source>
        <dbReference type="ARBA" id="ARBA00022475"/>
    </source>
</evidence>
<name>A0A1I4WE22_9HYPH</name>
<feature type="transmembrane region" description="Helical" evidence="6">
    <location>
        <begin position="229"/>
        <end position="253"/>
    </location>
</feature>
<feature type="transmembrane region" description="Helical" evidence="6">
    <location>
        <begin position="159"/>
        <end position="178"/>
    </location>
</feature>
<dbReference type="InterPro" id="IPR036259">
    <property type="entry name" value="MFS_trans_sf"/>
</dbReference>
<keyword evidence="9" id="KW-1185">Reference proteome</keyword>
<feature type="transmembrane region" description="Helical" evidence="6">
    <location>
        <begin position="296"/>
        <end position="318"/>
    </location>
</feature>
<keyword evidence="2" id="KW-1003">Cell membrane</keyword>
<accession>A0A1I4WE22</accession>
<comment type="caution">
    <text evidence="8">The sequence shown here is derived from an EMBL/GenBank/DDBJ whole genome shotgun (WGS) entry which is preliminary data.</text>
</comment>
<dbReference type="RefSeq" id="WP_101289745.1">
    <property type="nucleotide sequence ID" value="NZ_FOUQ01000016.1"/>
</dbReference>
<dbReference type="AlphaFoldDB" id="A0A1I4WE22"/>
<evidence type="ECO:0000256" key="1">
    <source>
        <dbReference type="ARBA" id="ARBA00004651"/>
    </source>
</evidence>
<dbReference type="EMBL" id="PJNW01000009">
    <property type="protein sequence ID" value="PKR89001.1"/>
    <property type="molecule type" value="Genomic_DNA"/>
</dbReference>
<evidence type="ECO:0000256" key="6">
    <source>
        <dbReference type="SAM" id="Phobius"/>
    </source>
</evidence>
<feature type="domain" description="Major facilitator superfamily (MFS) profile" evidence="7">
    <location>
        <begin position="8"/>
        <end position="411"/>
    </location>
</feature>
<dbReference type="Gene3D" id="1.20.1250.20">
    <property type="entry name" value="MFS general substrate transporter like domains"/>
    <property type="match status" value="2"/>
</dbReference>
<organism evidence="8 9">
    <name type="scientific">Pleomorphomonas diazotrophica</name>
    <dbReference type="NCBI Taxonomy" id="1166257"/>
    <lineage>
        <taxon>Bacteria</taxon>
        <taxon>Pseudomonadati</taxon>
        <taxon>Pseudomonadota</taxon>
        <taxon>Alphaproteobacteria</taxon>
        <taxon>Hyphomicrobiales</taxon>
        <taxon>Pleomorphomonadaceae</taxon>
        <taxon>Pleomorphomonas</taxon>
    </lineage>
</organism>
<keyword evidence="5 6" id="KW-0472">Membrane</keyword>
<evidence type="ECO:0000256" key="3">
    <source>
        <dbReference type="ARBA" id="ARBA00022692"/>
    </source>
</evidence>
<dbReference type="Pfam" id="PF07690">
    <property type="entry name" value="MFS_1"/>
    <property type="match status" value="1"/>
</dbReference>
<feature type="transmembrane region" description="Helical" evidence="6">
    <location>
        <begin position="107"/>
        <end position="125"/>
    </location>
</feature>
<evidence type="ECO:0000313" key="9">
    <source>
        <dbReference type="Proteomes" id="UP000233491"/>
    </source>
</evidence>
<feature type="transmembrane region" description="Helical" evidence="6">
    <location>
        <begin position="74"/>
        <end position="101"/>
    </location>
</feature>
<keyword evidence="3 6" id="KW-0812">Transmembrane</keyword>
<protein>
    <recommendedName>
        <fullName evidence="7">Major facilitator superfamily (MFS) profile domain-containing protein</fullName>
    </recommendedName>
</protein>
<dbReference type="InterPro" id="IPR020846">
    <property type="entry name" value="MFS_dom"/>
</dbReference>
<feature type="transmembrane region" description="Helical" evidence="6">
    <location>
        <begin position="198"/>
        <end position="223"/>
    </location>
</feature>
<evidence type="ECO:0000259" key="7">
    <source>
        <dbReference type="PROSITE" id="PS50850"/>
    </source>
</evidence>
<dbReference type="GO" id="GO:0005886">
    <property type="term" value="C:plasma membrane"/>
    <property type="evidence" value="ECO:0007669"/>
    <property type="project" value="UniProtKB-SubCell"/>
</dbReference>
<feature type="transmembrane region" description="Helical" evidence="6">
    <location>
        <begin position="265"/>
        <end position="284"/>
    </location>
</feature>
<keyword evidence="4 6" id="KW-1133">Transmembrane helix</keyword>
<feature type="transmembrane region" description="Helical" evidence="6">
    <location>
        <begin position="132"/>
        <end position="153"/>
    </location>
</feature>
<evidence type="ECO:0000313" key="8">
    <source>
        <dbReference type="EMBL" id="PKR89001.1"/>
    </source>
</evidence>
<evidence type="ECO:0000256" key="4">
    <source>
        <dbReference type="ARBA" id="ARBA00022989"/>
    </source>
</evidence>
<proteinExistence type="predicted"/>
<dbReference type="OrthoDB" id="7841035at2"/>